<dbReference type="AlphaFoldDB" id="A0A9P1N6Y7"/>
<protein>
    <submittedName>
        <fullName evidence="2">Uncharacterized protein</fullName>
    </submittedName>
</protein>
<keyword evidence="1" id="KW-0472">Membrane</keyword>
<feature type="transmembrane region" description="Helical" evidence="1">
    <location>
        <begin position="459"/>
        <end position="483"/>
    </location>
</feature>
<accession>A0A9P1N6Y7</accession>
<evidence type="ECO:0000256" key="1">
    <source>
        <dbReference type="SAM" id="Phobius"/>
    </source>
</evidence>
<reference evidence="2" key="1">
    <citation type="submission" date="2022-11" db="EMBL/GenBank/DDBJ databases">
        <authorList>
            <person name="Kikuchi T."/>
        </authorList>
    </citation>
    <scope>NUCLEOTIDE SEQUENCE</scope>
    <source>
        <strain evidence="2">PS1010</strain>
    </source>
</reference>
<feature type="transmembrane region" description="Helical" evidence="1">
    <location>
        <begin position="280"/>
        <end position="302"/>
    </location>
</feature>
<feature type="transmembrane region" description="Helical" evidence="1">
    <location>
        <begin position="130"/>
        <end position="151"/>
    </location>
</feature>
<evidence type="ECO:0000313" key="3">
    <source>
        <dbReference type="Proteomes" id="UP001152747"/>
    </source>
</evidence>
<comment type="caution">
    <text evidence="2">The sequence shown here is derived from an EMBL/GenBank/DDBJ whole genome shotgun (WGS) entry which is preliminary data.</text>
</comment>
<feature type="transmembrane region" description="Helical" evidence="1">
    <location>
        <begin position="89"/>
        <end position="110"/>
    </location>
</feature>
<dbReference type="EMBL" id="CANHGI010000005">
    <property type="protein sequence ID" value="CAI5450326.1"/>
    <property type="molecule type" value="Genomic_DNA"/>
</dbReference>
<dbReference type="Proteomes" id="UP001152747">
    <property type="component" value="Unassembled WGS sequence"/>
</dbReference>
<feature type="transmembrane region" description="Helical" evidence="1">
    <location>
        <begin position="314"/>
        <end position="337"/>
    </location>
</feature>
<keyword evidence="1" id="KW-1133">Transmembrane helix</keyword>
<name>A0A9P1N6Y7_9PELO</name>
<keyword evidence="3" id="KW-1185">Reference proteome</keyword>
<organism evidence="2 3">
    <name type="scientific">Caenorhabditis angaria</name>
    <dbReference type="NCBI Taxonomy" id="860376"/>
    <lineage>
        <taxon>Eukaryota</taxon>
        <taxon>Metazoa</taxon>
        <taxon>Ecdysozoa</taxon>
        <taxon>Nematoda</taxon>
        <taxon>Chromadorea</taxon>
        <taxon>Rhabditida</taxon>
        <taxon>Rhabditina</taxon>
        <taxon>Rhabditomorpha</taxon>
        <taxon>Rhabditoidea</taxon>
        <taxon>Rhabditidae</taxon>
        <taxon>Peloderinae</taxon>
        <taxon>Caenorhabditis</taxon>
    </lineage>
</organism>
<proteinExistence type="predicted"/>
<keyword evidence="1" id="KW-0812">Transmembrane</keyword>
<evidence type="ECO:0000313" key="2">
    <source>
        <dbReference type="EMBL" id="CAI5450326.1"/>
    </source>
</evidence>
<sequence>MQKQFIEHSKNAISEITTKCARFIGPLRIPKRKTPRNYEYMLKILQSYSSFDLKTNWIRLITEQFNGKFDEIQFENDQLMNTYISSPKIRWMFFSMLFTILTMIFIYFMLSMSKNRTWQMSKILKFRKYYLVYTFIPVYCCFMTISLNITFGKEATNAGFAIRNAEKWMDIALKRNNYSRNVISMEVDCSIILPKMNQNQSAGIEKRVFRITSVEITKVLLENGEKPMLTPKLISFLTPAMRFYIKKLNDDMFDEVDRVVRRTLDLLRIPSEYLIDSAKFMIFAVSTVSICFTSFICLMVFLDLQNKYPKIVTFIQLFSPLLLLFIIIGYFFIWYIFTSIVGSYTIYSQLVHPQIHEHIKFDRDVDVEYFKKVVAFDMMQFVSKEVMGKIVKKYGNSCSNHTVCKYFEKCLNKTCKKSVYELTRKMGDCVDVWPIADRDFQIQSKNYLRYLSFFKQNTFVPIASLVWKILPLPFLIFFNLIFIHFATPLIRAKNEDASSDGLM</sequence>
<gene>
    <name evidence="2" type="ORF">CAMP_LOCUS12963</name>
</gene>